<dbReference type="OrthoDB" id="5989402at2759"/>
<feature type="domain" description="EGF-like" evidence="15">
    <location>
        <begin position="107"/>
        <end position="142"/>
    </location>
</feature>
<dbReference type="FunFam" id="2.10.25.10:FF:000391">
    <property type="entry name" value="Weary, isoform C"/>
    <property type="match status" value="1"/>
</dbReference>
<dbReference type="AlphaFoldDB" id="A0A6P8IX37"/>
<dbReference type="SMART" id="SM00181">
    <property type="entry name" value="EGF"/>
    <property type="match status" value="2"/>
</dbReference>
<feature type="domain" description="Apple" evidence="16">
    <location>
        <begin position="26"/>
        <end position="111"/>
    </location>
</feature>
<keyword evidence="8" id="KW-0106">Calcium</keyword>
<evidence type="ECO:0000256" key="6">
    <source>
        <dbReference type="ARBA" id="ARBA00022729"/>
    </source>
</evidence>
<evidence type="ECO:0000256" key="12">
    <source>
        <dbReference type="ARBA" id="ARBA00023180"/>
    </source>
</evidence>
<gene>
    <name evidence="18" type="primary">LOC116304940</name>
</gene>
<dbReference type="GO" id="GO:0005886">
    <property type="term" value="C:plasma membrane"/>
    <property type="evidence" value="ECO:0007669"/>
    <property type="project" value="UniProtKB-SubCell"/>
</dbReference>
<feature type="disulfide bond" evidence="13">
    <location>
        <begin position="132"/>
        <end position="141"/>
    </location>
</feature>
<evidence type="ECO:0000256" key="10">
    <source>
        <dbReference type="ARBA" id="ARBA00023136"/>
    </source>
</evidence>
<comment type="similarity">
    <text evidence="2">Belongs to the EGF domain peptide family.</text>
</comment>
<feature type="disulfide bond" evidence="13">
    <location>
        <begin position="170"/>
        <end position="179"/>
    </location>
</feature>
<sequence length="181" mass="20358">MMRRSFFLWLGIYILHASVLAAAEGCKGMTFKDTFEGKALKNHVIKTEQATNDAHCESKCFIDDRCIAYSFGKDKDNQKQMCELSESDHVMHPDDLVDREDTIYRRAENNCNCQNYQVCRVNFVDDTHRCECKAGFTGNLCDQEIKPCDSTPCLNGATCINNADQFGCTCSAGFTGQVCEI</sequence>
<keyword evidence="9" id="KW-1133">Transmembrane helix</keyword>
<evidence type="ECO:0000256" key="4">
    <source>
        <dbReference type="ARBA" id="ARBA00022536"/>
    </source>
</evidence>
<evidence type="ECO:0000256" key="9">
    <source>
        <dbReference type="ARBA" id="ARBA00022989"/>
    </source>
</evidence>
<dbReference type="PROSITE" id="PS01186">
    <property type="entry name" value="EGF_2"/>
    <property type="match status" value="2"/>
</dbReference>
<keyword evidence="12" id="KW-0325">Glycoprotein</keyword>
<dbReference type="SMART" id="SM00179">
    <property type="entry name" value="EGF_CA"/>
    <property type="match status" value="1"/>
</dbReference>
<keyword evidence="7" id="KW-0677">Repeat</keyword>
<proteinExistence type="inferred from homology"/>
<keyword evidence="3" id="KW-1003">Cell membrane</keyword>
<evidence type="ECO:0000256" key="11">
    <source>
        <dbReference type="ARBA" id="ARBA00023157"/>
    </source>
</evidence>
<keyword evidence="4 13" id="KW-0245">EGF-like domain</keyword>
<dbReference type="InterPro" id="IPR003609">
    <property type="entry name" value="Pan_app"/>
</dbReference>
<dbReference type="Pfam" id="PF00024">
    <property type="entry name" value="PAN_1"/>
    <property type="match status" value="1"/>
</dbReference>
<dbReference type="InParanoid" id="A0A6P8IX37"/>
<dbReference type="InterPro" id="IPR001881">
    <property type="entry name" value="EGF-like_Ca-bd_dom"/>
</dbReference>
<evidence type="ECO:0000256" key="3">
    <source>
        <dbReference type="ARBA" id="ARBA00022475"/>
    </source>
</evidence>
<dbReference type="GO" id="GO:0005509">
    <property type="term" value="F:calcium ion binding"/>
    <property type="evidence" value="ECO:0007669"/>
    <property type="project" value="InterPro"/>
</dbReference>
<dbReference type="PROSITE" id="PS00010">
    <property type="entry name" value="ASX_HYDROXYL"/>
    <property type="match status" value="1"/>
</dbReference>
<evidence type="ECO:0000256" key="8">
    <source>
        <dbReference type="ARBA" id="ARBA00022837"/>
    </source>
</evidence>
<evidence type="ECO:0000259" key="16">
    <source>
        <dbReference type="PROSITE" id="PS50948"/>
    </source>
</evidence>
<keyword evidence="5" id="KW-0812">Transmembrane</keyword>
<dbReference type="SUPFAM" id="SSF57196">
    <property type="entry name" value="EGF/Laminin"/>
    <property type="match status" value="1"/>
</dbReference>
<comment type="caution">
    <text evidence="13">Lacks conserved residue(s) required for the propagation of feature annotation.</text>
</comment>
<keyword evidence="6 14" id="KW-0732">Signal</keyword>
<dbReference type="GeneID" id="116304940"/>
<dbReference type="Proteomes" id="UP000515163">
    <property type="component" value="Unplaced"/>
</dbReference>
<dbReference type="PROSITE" id="PS50948">
    <property type="entry name" value="PAN"/>
    <property type="match status" value="1"/>
</dbReference>
<name>A0A6P8IX37_ACTTE</name>
<feature type="signal peptide" evidence="14">
    <location>
        <begin position="1"/>
        <end position="21"/>
    </location>
</feature>
<feature type="disulfide bond" evidence="13">
    <location>
        <begin position="113"/>
        <end position="130"/>
    </location>
</feature>
<evidence type="ECO:0000313" key="18">
    <source>
        <dbReference type="RefSeq" id="XP_031570608.1"/>
    </source>
</evidence>
<evidence type="ECO:0000256" key="2">
    <source>
        <dbReference type="ARBA" id="ARBA00006373"/>
    </source>
</evidence>
<keyword evidence="11 13" id="KW-1015">Disulfide bond</keyword>
<evidence type="ECO:0000313" key="17">
    <source>
        <dbReference type="Proteomes" id="UP000515163"/>
    </source>
</evidence>
<dbReference type="PROSITE" id="PS00022">
    <property type="entry name" value="EGF_1"/>
    <property type="match status" value="2"/>
</dbReference>
<evidence type="ECO:0000256" key="7">
    <source>
        <dbReference type="ARBA" id="ARBA00022737"/>
    </source>
</evidence>
<dbReference type="GO" id="GO:0023052">
    <property type="term" value="P:signaling"/>
    <property type="evidence" value="ECO:0007669"/>
    <property type="project" value="UniProtKB-ARBA"/>
</dbReference>
<feature type="chain" id="PRO_5028439870" evidence="14">
    <location>
        <begin position="22"/>
        <end position="181"/>
    </location>
</feature>
<comment type="subcellular location">
    <subcellularLocation>
        <location evidence="1">Cell membrane</location>
        <topology evidence="1">Single-pass type I membrane protein</topology>
    </subcellularLocation>
</comment>
<feature type="non-terminal residue" evidence="18">
    <location>
        <position position="181"/>
    </location>
</feature>
<dbReference type="InterPro" id="IPR051022">
    <property type="entry name" value="Notch_Cell-Fate_Det"/>
</dbReference>
<dbReference type="GO" id="GO:0007154">
    <property type="term" value="P:cell communication"/>
    <property type="evidence" value="ECO:0007669"/>
    <property type="project" value="UniProtKB-ARBA"/>
</dbReference>
<evidence type="ECO:0000256" key="14">
    <source>
        <dbReference type="SAM" id="SignalP"/>
    </source>
</evidence>
<reference evidence="18" key="1">
    <citation type="submission" date="2025-08" db="UniProtKB">
        <authorList>
            <consortium name="RefSeq"/>
        </authorList>
    </citation>
    <scope>IDENTIFICATION</scope>
    <source>
        <tissue evidence="18">Tentacle</tissue>
    </source>
</reference>
<feature type="domain" description="EGF-like" evidence="15">
    <location>
        <begin position="144"/>
        <end position="180"/>
    </location>
</feature>
<dbReference type="InterPro" id="IPR000742">
    <property type="entry name" value="EGF"/>
</dbReference>
<keyword evidence="10" id="KW-0472">Membrane</keyword>
<dbReference type="PANTHER" id="PTHR24049">
    <property type="entry name" value="CRUMBS FAMILY MEMBER"/>
    <property type="match status" value="1"/>
</dbReference>
<organism evidence="17 18">
    <name type="scientific">Actinia tenebrosa</name>
    <name type="common">Australian red waratah sea anemone</name>
    <dbReference type="NCBI Taxonomy" id="6105"/>
    <lineage>
        <taxon>Eukaryota</taxon>
        <taxon>Metazoa</taxon>
        <taxon>Cnidaria</taxon>
        <taxon>Anthozoa</taxon>
        <taxon>Hexacorallia</taxon>
        <taxon>Actiniaria</taxon>
        <taxon>Actiniidae</taxon>
        <taxon>Actinia</taxon>
    </lineage>
</organism>
<dbReference type="InterPro" id="IPR000152">
    <property type="entry name" value="EGF-type_Asp/Asn_hydroxyl_site"/>
</dbReference>
<dbReference type="Pfam" id="PF00008">
    <property type="entry name" value="EGF"/>
    <property type="match status" value="1"/>
</dbReference>
<evidence type="ECO:0000256" key="1">
    <source>
        <dbReference type="ARBA" id="ARBA00004251"/>
    </source>
</evidence>
<keyword evidence="17" id="KW-1185">Reference proteome</keyword>
<dbReference type="RefSeq" id="XP_031570608.1">
    <property type="nucleotide sequence ID" value="XM_031714748.1"/>
</dbReference>
<evidence type="ECO:0000259" key="15">
    <source>
        <dbReference type="PROSITE" id="PS50026"/>
    </source>
</evidence>
<dbReference type="KEGG" id="aten:116304940"/>
<dbReference type="PROSITE" id="PS50026">
    <property type="entry name" value="EGF_3"/>
    <property type="match status" value="2"/>
</dbReference>
<dbReference type="CDD" id="cd00054">
    <property type="entry name" value="EGF_CA"/>
    <property type="match status" value="1"/>
</dbReference>
<protein>
    <submittedName>
        <fullName evidence="18">Neurogenic locus Notch protein-like</fullName>
    </submittedName>
</protein>
<evidence type="ECO:0000256" key="5">
    <source>
        <dbReference type="ARBA" id="ARBA00022692"/>
    </source>
</evidence>
<evidence type="ECO:0000256" key="13">
    <source>
        <dbReference type="PROSITE-ProRule" id="PRU00076"/>
    </source>
</evidence>
<dbReference type="Gene3D" id="2.10.25.10">
    <property type="entry name" value="Laminin"/>
    <property type="match status" value="2"/>
</dbReference>
<accession>A0A6P8IX37</accession>